<evidence type="ECO:0000259" key="2">
    <source>
        <dbReference type="Pfam" id="PF05378"/>
    </source>
</evidence>
<evidence type="ECO:0000313" key="5">
    <source>
        <dbReference type="EMBL" id="WFG38940.1"/>
    </source>
</evidence>
<evidence type="ECO:0000313" key="6">
    <source>
        <dbReference type="Proteomes" id="UP001219901"/>
    </source>
</evidence>
<dbReference type="SUPFAM" id="SSF53067">
    <property type="entry name" value="Actin-like ATPase domain"/>
    <property type="match status" value="1"/>
</dbReference>
<dbReference type="PANTHER" id="PTHR11365:SF23">
    <property type="entry name" value="HYPOTHETICAL 5-OXOPROLINASE (EUROFUNG)-RELATED"/>
    <property type="match status" value="1"/>
</dbReference>
<dbReference type="GO" id="GO:0005829">
    <property type="term" value="C:cytosol"/>
    <property type="evidence" value="ECO:0007669"/>
    <property type="project" value="TreeGrafter"/>
</dbReference>
<dbReference type="EMBL" id="WMBE01000001">
    <property type="protein sequence ID" value="MDG0866345.1"/>
    <property type="molecule type" value="Genomic_DNA"/>
</dbReference>
<dbReference type="AlphaFoldDB" id="A0AAJ5ZGH7"/>
<dbReference type="Pfam" id="PF19278">
    <property type="entry name" value="Hydant_A_C"/>
    <property type="match status" value="1"/>
</dbReference>
<evidence type="ECO:0000259" key="3">
    <source>
        <dbReference type="Pfam" id="PF19278"/>
    </source>
</evidence>
<proteinExistence type="predicted"/>
<gene>
    <name evidence="4" type="ORF">GKO46_04565</name>
    <name evidence="5" type="ORF">GKO48_04695</name>
</gene>
<dbReference type="InterPro" id="IPR049517">
    <property type="entry name" value="ACX-like_C"/>
</dbReference>
<evidence type="ECO:0000313" key="4">
    <source>
        <dbReference type="EMBL" id="MDG0866345.1"/>
    </source>
</evidence>
<feature type="domain" description="Hydantoinase/oxoprolinase N-terminal" evidence="2">
    <location>
        <begin position="10"/>
        <end position="189"/>
    </location>
</feature>
<accession>A0AAJ5ZGH7</accession>
<dbReference type="Pfam" id="PF01968">
    <property type="entry name" value="Hydantoinase_A"/>
    <property type="match status" value="1"/>
</dbReference>
<feature type="domain" description="Hydantoinase A/oxoprolinase" evidence="1">
    <location>
        <begin position="210"/>
        <end position="510"/>
    </location>
</feature>
<reference evidence="6" key="3">
    <citation type="submission" date="2023-06" db="EMBL/GenBank/DDBJ databases">
        <title>Pangenomics reveal diversification of enzyme families and niche specialization in globally abundant SAR202 bacteria.</title>
        <authorList>
            <person name="Saw J.H.W."/>
        </authorList>
    </citation>
    <scope>NUCLEOTIDE SEQUENCE [LARGE SCALE GENOMIC DNA]</scope>
    <source>
        <strain evidence="6">JH1073</strain>
    </source>
</reference>
<dbReference type="Pfam" id="PF05378">
    <property type="entry name" value="Hydant_A_N"/>
    <property type="match status" value="1"/>
</dbReference>
<dbReference type="InterPro" id="IPR002821">
    <property type="entry name" value="Hydantoinase_A"/>
</dbReference>
<dbReference type="PANTHER" id="PTHR11365">
    <property type="entry name" value="5-OXOPROLINASE RELATED"/>
    <property type="match status" value="1"/>
</dbReference>
<dbReference type="Proteomes" id="UP001219901">
    <property type="component" value="Chromosome"/>
</dbReference>
<reference evidence="6 7" key="1">
    <citation type="submission" date="2019-11" db="EMBL/GenBank/DDBJ databases">
        <authorList>
            <person name="Cho J.-C."/>
        </authorList>
    </citation>
    <scope>NUCLEOTIDE SEQUENCE [LARGE SCALE GENOMIC DNA]</scope>
    <source>
        <strain evidence="5 6">JH1073</strain>
        <strain evidence="4 7">JH702</strain>
    </source>
</reference>
<dbReference type="EMBL" id="CP046147">
    <property type="protein sequence ID" value="WFG38940.1"/>
    <property type="molecule type" value="Genomic_DNA"/>
</dbReference>
<organism evidence="5 6">
    <name type="scientific">Candidatus Lucifugimonas marina</name>
    <dbReference type="NCBI Taxonomy" id="3038979"/>
    <lineage>
        <taxon>Bacteria</taxon>
        <taxon>Bacillati</taxon>
        <taxon>Chloroflexota</taxon>
        <taxon>Dehalococcoidia</taxon>
        <taxon>SAR202 cluster</taxon>
        <taxon>Candidatus Lucifugimonadales</taxon>
        <taxon>Candidatus Lucifugimonadaceae</taxon>
        <taxon>Candidatus Lucifugimonas</taxon>
    </lineage>
</organism>
<reference evidence="5" key="2">
    <citation type="journal article" date="2023" name="Nat. Commun.">
        <title>Cultivation of marine bacteria of the SAR202 clade.</title>
        <authorList>
            <person name="Lim Y."/>
            <person name="Seo J.H."/>
            <person name="Giovannoni S.J."/>
            <person name="Kang I."/>
            <person name="Cho J.C."/>
        </authorList>
    </citation>
    <scope>NUCLEOTIDE SEQUENCE</scope>
    <source>
        <strain evidence="5">JH1073</strain>
    </source>
</reference>
<dbReference type="InterPro" id="IPR045079">
    <property type="entry name" value="Oxoprolinase-like"/>
</dbReference>
<dbReference type="RefSeq" id="WP_342822218.1">
    <property type="nucleotide sequence ID" value="NZ_CP046146.1"/>
</dbReference>
<feature type="domain" description="Acetophenone carboxylase-like C-terminal" evidence="3">
    <location>
        <begin position="527"/>
        <end position="701"/>
    </location>
</feature>
<evidence type="ECO:0000313" key="7">
    <source>
        <dbReference type="Proteomes" id="UP001321249"/>
    </source>
</evidence>
<dbReference type="GO" id="GO:0006749">
    <property type="term" value="P:glutathione metabolic process"/>
    <property type="evidence" value="ECO:0007669"/>
    <property type="project" value="TreeGrafter"/>
</dbReference>
<name>A0AAJ5ZGH7_9CHLR</name>
<keyword evidence="6" id="KW-1185">Reference proteome</keyword>
<sequence length="710" mass="74528">MTESTEGRYRIGVDIGGTFTDGTLVDSATGKVTTSKVLSTPSNPASGFISAVEKLLASDDSVNPEAVEHVVHATTVATNAIIEGKTAKTAFITTEGFRDMLEIARQIRPSLYDLQFEKPAPLVPRQLCFEVPERLDAKGEVVTPLDEKALANVVDQIADSGVEAVAVCLLHSYRNSEHEQRIGKAIAEKLPNVIISLSSDVVPEFREYLRASTTVINSSVAPIVNTYLSSISQKLHAAKVTSELLVMQSSGGVYPAAAASENPVFMVESGPAAGAVAAASLGTALGQPNVISFDMGGTTAKASLIRNGQPNITKDYSVGGAAQSGTGAFGGASGYPIRTPVVDLVEIGAGGGSIAWVDSGGALRVGPHSAGADPGPVCYGLGGEQPTITDANLVLGRLDPAYFAGGEMSLNLDVAREAIRKNCAEPLGLSIEEAAHGIVEIANTAMVNALRLVSVQRGHDPRDFMLVGFGGAGPAHAVRLAEQAGIPRVLIPLGPGTASALGLLVTDVRMEGSATLIVRSDEVELSRISDEFERLETAGREAHQVAASASGDPVFERAIEMRYWGQSFELSVPAPANPTIDQAWMNELTESFHDAHETAYGFRANDEPVELVNLRLTTVGKIARPQMRKLDSTNADASAASKGDRPVYLAENSGDKGVVQTPVYDRSKLPAGAVFNGPAIIEEPDCTTVIHPSWTVTVDDFGNLGIELNN</sequence>
<dbReference type="InterPro" id="IPR008040">
    <property type="entry name" value="Hydant_A_N"/>
</dbReference>
<protein>
    <submittedName>
        <fullName evidence="5">Hydantoinase/oxoprolinase family protein</fullName>
    </submittedName>
</protein>
<evidence type="ECO:0000259" key="1">
    <source>
        <dbReference type="Pfam" id="PF01968"/>
    </source>
</evidence>
<dbReference type="InterPro" id="IPR043129">
    <property type="entry name" value="ATPase_NBD"/>
</dbReference>
<dbReference type="Proteomes" id="UP001321249">
    <property type="component" value="Unassembled WGS sequence"/>
</dbReference>
<dbReference type="GO" id="GO:0017168">
    <property type="term" value="F:5-oxoprolinase (ATP-hydrolyzing) activity"/>
    <property type="evidence" value="ECO:0007669"/>
    <property type="project" value="TreeGrafter"/>
</dbReference>